<dbReference type="InterPro" id="IPR002933">
    <property type="entry name" value="Peptidase_M20"/>
</dbReference>
<dbReference type="PIRSF" id="PIRSF001235">
    <property type="entry name" value="Amidase_carbamoylase"/>
    <property type="match status" value="1"/>
</dbReference>
<feature type="binding site" evidence="3">
    <location>
        <position position="143"/>
    </location>
    <ligand>
        <name>Zn(2+)</name>
        <dbReference type="ChEBI" id="CHEBI:29105"/>
        <label>2</label>
    </ligand>
</feature>
<feature type="binding site" evidence="3">
    <location>
        <position position="396"/>
    </location>
    <ligand>
        <name>Zn(2+)</name>
        <dbReference type="ChEBI" id="CHEBI:29105"/>
        <label>2</label>
    </ligand>
</feature>
<keyword evidence="3" id="KW-0479">Metal-binding</keyword>
<gene>
    <name evidence="4" type="ORF">E0W60_32340</name>
</gene>
<evidence type="ECO:0000256" key="2">
    <source>
        <dbReference type="ARBA" id="ARBA00022801"/>
    </source>
</evidence>
<dbReference type="InterPro" id="IPR010158">
    <property type="entry name" value="Amidase_Cbmase"/>
</dbReference>
<sequence>MTTNLSADSGRTALDTEFPGIDGARLLRRLDELNTHGAINGGGVCRLALTDADRAGRDWTVAQMRALGMEVTIDAIGNGVAIHAGHEDLPPVMVGSHIDTVRTGGRYDGNYGVMAGLEVVAALRDAGVRLRRPLAIAFFTNEEGARFQPDMMGSLVFVGGMPLDEALAAGGIDGSTVGAELERIGYRGDAPVGRPEVDSFVELHIEQGPVLERMGVQIGVVEGVQGISWTEFVLEGVSNHAGTTPMALRHDAGYCAARIATFVHDLALRYGGRQIGTVGAIRFEPNLVNVIPNRATFTVDLRNTDVTALAQAEAEVLAFAHQTCATEGVALRRRSLARFEPVAFDPLVTDLVQRHSDALGLSTTRMPSGAGHDAQMLARVCPAGMIFVPSVGGLSHNVREFTEAADLVRGAQLLMRVVVSLANRP</sequence>
<dbReference type="SUPFAM" id="SSF53187">
    <property type="entry name" value="Zn-dependent exopeptidases"/>
    <property type="match status" value="1"/>
</dbReference>
<geneLocation type="plasmid" evidence="4">
    <name>unnamed1</name>
</geneLocation>
<comment type="similarity">
    <text evidence="1">Belongs to the peptidase M20 family.</text>
</comment>
<organism evidence="4 5">
    <name type="scientific">Cupriavidus oxalaticus</name>
    <dbReference type="NCBI Taxonomy" id="96344"/>
    <lineage>
        <taxon>Bacteria</taxon>
        <taxon>Pseudomonadati</taxon>
        <taxon>Pseudomonadota</taxon>
        <taxon>Betaproteobacteria</taxon>
        <taxon>Burkholderiales</taxon>
        <taxon>Burkholderiaceae</taxon>
        <taxon>Cupriavidus</taxon>
    </lineage>
</organism>
<evidence type="ECO:0000256" key="3">
    <source>
        <dbReference type="PIRSR" id="PIRSR001235-1"/>
    </source>
</evidence>
<accession>A0A4P7LHP2</accession>
<dbReference type="Gene3D" id="3.30.70.360">
    <property type="match status" value="1"/>
</dbReference>
<dbReference type="GO" id="GO:0016813">
    <property type="term" value="F:hydrolase activity, acting on carbon-nitrogen (but not peptide) bonds, in linear amidines"/>
    <property type="evidence" value="ECO:0007669"/>
    <property type="project" value="InterPro"/>
</dbReference>
<comment type="cofactor">
    <cofactor evidence="3">
        <name>Zn(2+)</name>
        <dbReference type="ChEBI" id="CHEBI:29105"/>
    </cofactor>
    <text evidence="3">Binds 2 Zn(2+) ions per subunit.</text>
</comment>
<dbReference type="Proteomes" id="UP000295294">
    <property type="component" value="Plasmid unnamed1"/>
</dbReference>
<dbReference type="PANTHER" id="PTHR32494">
    <property type="entry name" value="ALLANTOATE DEIMINASE-RELATED"/>
    <property type="match status" value="1"/>
</dbReference>
<dbReference type="Pfam" id="PF01546">
    <property type="entry name" value="Peptidase_M20"/>
    <property type="match status" value="1"/>
</dbReference>
<keyword evidence="2 4" id="KW-0378">Hydrolase</keyword>
<proteinExistence type="inferred from homology"/>
<dbReference type="SUPFAM" id="SSF55031">
    <property type="entry name" value="Bacterial exopeptidase dimerisation domain"/>
    <property type="match status" value="1"/>
</dbReference>
<keyword evidence="3" id="KW-0862">Zinc</keyword>
<feature type="binding site" evidence="3">
    <location>
        <position position="108"/>
    </location>
    <ligand>
        <name>Zn(2+)</name>
        <dbReference type="ChEBI" id="CHEBI:29105"/>
        <label>2</label>
    </ligand>
</feature>
<dbReference type="NCBIfam" id="NF006771">
    <property type="entry name" value="PRK09290.1-5"/>
    <property type="match status" value="1"/>
</dbReference>
<dbReference type="CDD" id="cd03884">
    <property type="entry name" value="M20_bAS"/>
    <property type="match status" value="1"/>
</dbReference>
<evidence type="ECO:0000313" key="5">
    <source>
        <dbReference type="Proteomes" id="UP000295294"/>
    </source>
</evidence>
<dbReference type="PANTHER" id="PTHR32494:SF5">
    <property type="entry name" value="ALLANTOATE AMIDOHYDROLASE"/>
    <property type="match status" value="1"/>
</dbReference>
<dbReference type="AlphaFoldDB" id="A0A4P7LHP2"/>
<evidence type="ECO:0000256" key="1">
    <source>
        <dbReference type="ARBA" id="ARBA00006153"/>
    </source>
</evidence>
<dbReference type="GO" id="GO:0046872">
    <property type="term" value="F:metal ion binding"/>
    <property type="evidence" value="ECO:0007669"/>
    <property type="project" value="UniProtKB-KW"/>
</dbReference>
<dbReference type="NCBIfam" id="TIGR01879">
    <property type="entry name" value="hydantase"/>
    <property type="match status" value="1"/>
</dbReference>
<feature type="binding site" evidence="3">
    <location>
        <position position="97"/>
    </location>
    <ligand>
        <name>Zn(2+)</name>
        <dbReference type="ChEBI" id="CHEBI:29105"/>
        <label>1</label>
    </ligand>
</feature>
<name>A0A4P7LHP2_9BURK</name>
<feature type="binding site" evidence="3">
    <location>
        <position position="108"/>
    </location>
    <ligand>
        <name>Zn(2+)</name>
        <dbReference type="ChEBI" id="CHEBI:29105"/>
        <label>1</label>
    </ligand>
</feature>
<dbReference type="EMBL" id="CP038636">
    <property type="protein sequence ID" value="QBY55676.1"/>
    <property type="molecule type" value="Genomic_DNA"/>
</dbReference>
<feature type="binding site" evidence="3">
    <location>
        <position position="204"/>
    </location>
    <ligand>
        <name>Zn(2+)</name>
        <dbReference type="ChEBI" id="CHEBI:29105"/>
        <label>1</label>
    </ligand>
</feature>
<dbReference type="OrthoDB" id="9808195at2"/>
<keyword evidence="4" id="KW-0614">Plasmid</keyword>
<dbReference type="KEGG" id="cox:E0W60_32340"/>
<reference evidence="4 5" key="1">
    <citation type="submission" date="2019-03" db="EMBL/GenBank/DDBJ databases">
        <title>Efficiently degradation of phenoxyalkanoic acid herbicides by Cupriavidus oxalaticus strain X32.</title>
        <authorList>
            <person name="Sheng X."/>
        </authorList>
    </citation>
    <scope>NUCLEOTIDE SEQUENCE [LARGE SCALE GENOMIC DNA]</scope>
    <source>
        <strain evidence="4 5">X32</strain>
        <plasmid evidence="4 5">unnamed1</plasmid>
    </source>
</reference>
<evidence type="ECO:0000313" key="4">
    <source>
        <dbReference type="EMBL" id="QBY55676.1"/>
    </source>
</evidence>
<dbReference type="InterPro" id="IPR036264">
    <property type="entry name" value="Bact_exopeptidase_dim_dom"/>
</dbReference>
<protein>
    <submittedName>
        <fullName evidence="4">Zn-dependent hydrolase</fullName>
    </submittedName>
</protein>
<dbReference type="Gene3D" id="3.40.630.10">
    <property type="entry name" value="Zn peptidases"/>
    <property type="match status" value="1"/>
</dbReference>
<dbReference type="RefSeq" id="WP_135706910.1">
    <property type="nucleotide sequence ID" value="NZ_CP038636.1"/>
</dbReference>